<dbReference type="AlphaFoldDB" id="N6X4X6"/>
<sequence>MPVAVDLVVLTVTEGSLHVLLVERALAPDKGLLALPGGFLLAHENLADAARRELCEETGITPPGHLEQLRSYGPLNRDPRGPVLSVAYLLFAPTFATPQAGGDAAAVQWHKVEDLAGPNATTRLAFDHDQILADGIERARAKIEYSPLAAAFCPPEFTIAELRSVYEAVWGCRLDPRNFHRKATKTVGFLETTGKMSAEGVGRPAALYRLAEGISPNAAILDPPLSRPRKSQ</sequence>
<organism evidence="3 4">
    <name type="scientific">Schaalia cardiffensis F0333</name>
    <dbReference type="NCBI Taxonomy" id="888050"/>
    <lineage>
        <taxon>Bacteria</taxon>
        <taxon>Bacillati</taxon>
        <taxon>Actinomycetota</taxon>
        <taxon>Actinomycetes</taxon>
        <taxon>Actinomycetales</taxon>
        <taxon>Actinomycetaceae</taxon>
        <taxon>Schaalia</taxon>
    </lineage>
</organism>
<evidence type="ECO:0000313" key="4">
    <source>
        <dbReference type="Proteomes" id="UP000013015"/>
    </source>
</evidence>
<proteinExistence type="predicted"/>
<dbReference type="PANTHER" id="PTHR43736">
    <property type="entry name" value="ADP-RIBOSE PYROPHOSPHATASE"/>
    <property type="match status" value="1"/>
</dbReference>
<accession>N6X4X6</accession>
<dbReference type="HOGENOM" id="CLU_037162_3_3_11"/>
<comment type="caution">
    <text evidence="3">The sequence shown here is derived from an EMBL/GenBank/DDBJ whole genome shotgun (WGS) entry which is preliminary data.</text>
</comment>
<dbReference type="Gene3D" id="3.90.79.10">
    <property type="entry name" value="Nucleoside Triphosphate Pyrophosphohydrolase"/>
    <property type="match status" value="1"/>
</dbReference>
<evidence type="ECO:0000313" key="3">
    <source>
        <dbReference type="EMBL" id="ENO18746.1"/>
    </source>
</evidence>
<dbReference type="SUPFAM" id="SSF46785">
    <property type="entry name" value="Winged helix' DNA-binding domain"/>
    <property type="match status" value="1"/>
</dbReference>
<dbReference type="InterPro" id="IPR020084">
    <property type="entry name" value="NUDIX_hydrolase_CS"/>
</dbReference>
<dbReference type="InterPro" id="IPR015797">
    <property type="entry name" value="NUDIX_hydrolase-like_dom_sf"/>
</dbReference>
<dbReference type="PATRIC" id="fig|888050.3.peg.405"/>
<dbReference type="SUPFAM" id="SSF55811">
    <property type="entry name" value="Nudix"/>
    <property type="match status" value="1"/>
</dbReference>
<dbReference type="PANTHER" id="PTHR43736:SF4">
    <property type="entry name" value="SLR1690 PROTEIN"/>
    <property type="match status" value="1"/>
</dbReference>
<evidence type="ECO:0000259" key="2">
    <source>
        <dbReference type="PROSITE" id="PS51462"/>
    </source>
</evidence>
<keyword evidence="4" id="KW-1185">Reference proteome</keyword>
<dbReference type="Pfam" id="PF00293">
    <property type="entry name" value="NUDIX"/>
    <property type="match status" value="1"/>
</dbReference>
<reference evidence="3 4" key="1">
    <citation type="submission" date="2013-03" db="EMBL/GenBank/DDBJ databases">
        <title>Reference genome for the Human Microbiome Project.</title>
        <authorList>
            <person name="Aqrawi P."/>
            <person name="Ayvaz T."/>
            <person name="Bess C."/>
            <person name="Blankenburg K."/>
            <person name="Coyle M."/>
            <person name="Deng J."/>
            <person name="Forbes L."/>
            <person name="Fowler G."/>
            <person name="Francisco L."/>
            <person name="Fu Q."/>
            <person name="Gibbs R."/>
            <person name="Gross S."/>
            <person name="Gubbala S."/>
            <person name="Hale W."/>
            <person name="Hemphill L."/>
            <person name="Highlander S."/>
            <person name="Hirani K."/>
            <person name="Jackson L."/>
            <person name="Jakkamsetti A."/>
            <person name="Javaid M."/>
            <person name="Jayaseelan J.C."/>
            <person name="Jiang H."/>
            <person name="Joshi V."/>
            <person name="Korchina V."/>
            <person name="Kovar C."/>
            <person name="Lara F."/>
            <person name="Lee S."/>
            <person name="Liu Y."/>
            <person name="Mata R."/>
            <person name="Mathew T."/>
            <person name="Munidasa M."/>
            <person name="Muzny D."/>
            <person name="Nazareth L."/>
            <person name="Ngo R."/>
            <person name="Nguyen L."/>
            <person name="Nguyen N."/>
            <person name="Okwuonu G."/>
            <person name="Ongeri F."/>
            <person name="Palculict T."/>
            <person name="Patil S."/>
            <person name="Petrosino J."/>
            <person name="Pham C."/>
            <person name="Pham P."/>
            <person name="Pu L.-L."/>
            <person name="Qin X."/>
            <person name="Qu J."/>
            <person name="Reid J."/>
            <person name="Ross M."/>
            <person name="Ruth R."/>
            <person name="Saada N."/>
            <person name="San Lucas F."/>
            <person name="Santibanez J."/>
            <person name="Shang Y."/>
            <person name="Simmons D."/>
            <person name="Song X.-Z."/>
            <person name="Tang L.-Y."/>
            <person name="Thornton R."/>
            <person name="Warren J."/>
            <person name="Weissenberger G."/>
            <person name="Wilczek-Boney K."/>
            <person name="Worley K."/>
            <person name="Youmans B."/>
            <person name="Zhang J."/>
            <person name="Zhang L."/>
            <person name="Zhao Z."/>
            <person name="Zhou C."/>
            <person name="Zhu D."/>
            <person name="Zhu Y."/>
        </authorList>
    </citation>
    <scope>NUCLEOTIDE SEQUENCE [LARGE SCALE GENOMIC DNA]</scope>
    <source>
        <strain evidence="3 4">F0333</strain>
    </source>
</reference>
<protein>
    <submittedName>
        <fullName evidence="3">MutT/nudix family DNA hydrolase</fullName>
    </submittedName>
</protein>
<dbReference type="Pfam" id="PF21906">
    <property type="entry name" value="WHD_NrtR"/>
    <property type="match status" value="1"/>
</dbReference>
<dbReference type="STRING" id="888050.HMPREF9004_0416"/>
<evidence type="ECO:0000256" key="1">
    <source>
        <dbReference type="ARBA" id="ARBA00022801"/>
    </source>
</evidence>
<dbReference type="PROSITE" id="PS00893">
    <property type="entry name" value="NUDIX_BOX"/>
    <property type="match status" value="1"/>
</dbReference>
<dbReference type="CDD" id="cd18873">
    <property type="entry name" value="NUDIX_NadM_like"/>
    <property type="match status" value="1"/>
</dbReference>
<dbReference type="Gene3D" id="1.10.10.10">
    <property type="entry name" value="Winged helix-like DNA-binding domain superfamily/Winged helix DNA-binding domain"/>
    <property type="match status" value="1"/>
</dbReference>
<dbReference type="InterPro" id="IPR054105">
    <property type="entry name" value="WHD_NrtR"/>
</dbReference>
<dbReference type="GO" id="GO:0016787">
    <property type="term" value="F:hydrolase activity"/>
    <property type="evidence" value="ECO:0007669"/>
    <property type="project" value="UniProtKB-KW"/>
</dbReference>
<dbReference type="EMBL" id="AQHZ01000007">
    <property type="protein sequence ID" value="ENO18746.1"/>
    <property type="molecule type" value="Genomic_DNA"/>
</dbReference>
<dbReference type="InterPro" id="IPR036388">
    <property type="entry name" value="WH-like_DNA-bd_sf"/>
</dbReference>
<name>N6X4X6_9ACTO</name>
<dbReference type="Proteomes" id="UP000013015">
    <property type="component" value="Unassembled WGS sequence"/>
</dbReference>
<dbReference type="PROSITE" id="PS51462">
    <property type="entry name" value="NUDIX"/>
    <property type="match status" value="1"/>
</dbReference>
<gene>
    <name evidence="3" type="ORF">HMPREF9004_0416</name>
</gene>
<dbReference type="eggNOG" id="COG1051">
    <property type="taxonomic scope" value="Bacteria"/>
</dbReference>
<keyword evidence="1 3" id="KW-0378">Hydrolase</keyword>
<feature type="domain" description="Nudix hydrolase" evidence="2">
    <location>
        <begin position="1"/>
        <end position="132"/>
    </location>
</feature>
<dbReference type="InterPro" id="IPR036390">
    <property type="entry name" value="WH_DNA-bd_sf"/>
</dbReference>
<dbReference type="InterPro" id="IPR000086">
    <property type="entry name" value="NUDIX_hydrolase_dom"/>
</dbReference>